<keyword evidence="2" id="KW-1185">Reference proteome</keyword>
<gene>
    <name evidence="1" type="primary">g11686</name>
    <name evidence="1" type="ORF">NpPPO83_00011686</name>
</gene>
<protein>
    <submittedName>
        <fullName evidence="1">Carbohydrate esterase family 8 protein</fullName>
    </submittedName>
</protein>
<dbReference type="Proteomes" id="UP001165186">
    <property type="component" value="Unassembled WGS sequence"/>
</dbReference>
<organism evidence="1 2">
    <name type="scientific">Neofusicoccum parvum</name>
    <dbReference type="NCBI Taxonomy" id="310453"/>
    <lineage>
        <taxon>Eukaryota</taxon>
        <taxon>Fungi</taxon>
        <taxon>Dikarya</taxon>
        <taxon>Ascomycota</taxon>
        <taxon>Pezizomycotina</taxon>
        <taxon>Dothideomycetes</taxon>
        <taxon>Dothideomycetes incertae sedis</taxon>
        <taxon>Botryosphaeriales</taxon>
        <taxon>Botryosphaeriaceae</taxon>
        <taxon>Neofusicoccum</taxon>
    </lineage>
</organism>
<evidence type="ECO:0000313" key="1">
    <source>
        <dbReference type="EMBL" id="GME41142.1"/>
    </source>
</evidence>
<accession>A0ACB5SHB7</accession>
<sequence length="335" mass="36032">MRGSSILFSLIGSAIALTDPPAGALVVSTTDGDYPTIQSAIDALPNTTDAQTIFVTSGTYEEQVYIAKLNGPLSIYGYSDDGSTYESNSVTITSGLSQAFNLSNDLTATLRAHSPNFNLYNINVENTYGEGSQAVAVSAQATNQGYYGCKLTGFQDTLLTNKGKHYFGKTYIEGATDFIFGQKSAAWFQNCDLRVVTAKVGYVTASGRNTTDDGWYVINEGSLTAAEGHTVTAGAYYLGRPWRNFARVIFQSVYMSEVINPVGWSIWNTGDNRTDEVTFAEYDNTGAGAGTNATRASFSEQLNAPVEIAEVLGSNYTLWVDAKFLPSTLSLSINL</sequence>
<evidence type="ECO:0000313" key="2">
    <source>
        <dbReference type="Proteomes" id="UP001165186"/>
    </source>
</evidence>
<dbReference type="EMBL" id="BSXG01000096">
    <property type="protein sequence ID" value="GME41142.1"/>
    <property type="molecule type" value="Genomic_DNA"/>
</dbReference>
<name>A0ACB5SHB7_9PEZI</name>
<comment type="caution">
    <text evidence="1">The sequence shown here is derived from an EMBL/GenBank/DDBJ whole genome shotgun (WGS) entry which is preliminary data.</text>
</comment>
<proteinExistence type="predicted"/>
<reference evidence="1" key="1">
    <citation type="submission" date="2024-09" db="EMBL/GenBank/DDBJ databases">
        <title>Draft Genome Sequences of Neofusicoccum parvum.</title>
        <authorList>
            <person name="Ashida A."/>
            <person name="Camagna M."/>
            <person name="Tanaka A."/>
            <person name="Takemoto D."/>
        </authorList>
    </citation>
    <scope>NUCLEOTIDE SEQUENCE</scope>
    <source>
        <strain evidence="1">PPO83</strain>
    </source>
</reference>